<gene>
    <name evidence="1" type="ORF">LNINA_LOCUS1844</name>
</gene>
<protein>
    <submittedName>
        <fullName evidence="1">Uncharacterized protein</fullName>
    </submittedName>
</protein>
<name>A0AAV1J0K4_9NEOP</name>
<organism evidence="1 2">
    <name type="scientific">Leptosia nina</name>
    <dbReference type="NCBI Taxonomy" id="320188"/>
    <lineage>
        <taxon>Eukaryota</taxon>
        <taxon>Metazoa</taxon>
        <taxon>Ecdysozoa</taxon>
        <taxon>Arthropoda</taxon>
        <taxon>Hexapoda</taxon>
        <taxon>Insecta</taxon>
        <taxon>Pterygota</taxon>
        <taxon>Neoptera</taxon>
        <taxon>Endopterygota</taxon>
        <taxon>Lepidoptera</taxon>
        <taxon>Glossata</taxon>
        <taxon>Ditrysia</taxon>
        <taxon>Papilionoidea</taxon>
        <taxon>Pieridae</taxon>
        <taxon>Pierinae</taxon>
        <taxon>Leptosia</taxon>
    </lineage>
</organism>
<sequence>MDFRRRLTFRSPETRRQESRALTNSLIDFSHLFADLVIRGRVLRTVEQFRLTFGCPINDSLKINFLIDFTSGAPVVTS</sequence>
<keyword evidence="2" id="KW-1185">Reference proteome</keyword>
<dbReference type="Proteomes" id="UP001497472">
    <property type="component" value="Unassembled WGS sequence"/>
</dbReference>
<evidence type="ECO:0000313" key="2">
    <source>
        <dbReference type="Proteomes" id="UP001497472"/>
    </source>
</evidence>
<evidence type="ECO:0000313" key="1">
    <source>
        <dbReference type="EMBL" id="CAK1541895.1"/>
    </source>
</evidence>
<accession>A0AAV1J0K4</accession>
<comment type="caution">
    <text evidence="1">The sequence shown here is derived from an EMBL/GenBank/DDBJ whole genome shotgun (WGS) entry which is preliminary data.</text>
</comment>
<dbReference type="AlphaFoldDB" id="A0AAV1J0K4"/>
<reference evidence="1 2" key="1">
    <citation type="submission" date="2023-11" db="EMBL/GenBank/DDBJ databases">
        <authorList>
            <person name="Okamura Y."/>
        </authorList>
    </citation>
    <scope>NUCLEOTIDE SEQUENCE [LARGE SCALE GENOMIC DNA]</scope>
</reference>
<proteinExistence type="predicted"/>
<dbReference type="EMBL" id="CAVLEF010000003">
    <property type="protein sequence ID" value="CAK1541895.1"/>
    <property type="molecule type" value="Genomic_DNA"/>
</dbReference>